<name>A0A0N9HT49_9PSEU</name>
<reference evidence="1 2" key="1">
    <citation type="submission" date="2015-07" db="EMBL/GenBank/DDBJ databases">
        <title>Genome sequencing of Kibdelosporangium phytohabitans.</title>
        <authorList>
            <person name="Qin S."/>
            <person name="Xing K."/>
        </authorList>
    </citation>
    <scope>NUCLEOTIDE SEQUENCE [LARGE SCALE GENOMIC DNA]</scope>
    <source>
        <strain evidence="1 2">KLBMP1111</strain>
    </source>
</reference>
<evidence type="ECO:0000313" key="2">
    <source>
        <dbReference type="Proteomes" id="UP000063699"/>
    </source>
</evidence>
<proteinExistence type="predicted"/>
<keyword evidence="2" id="KW-1185">Reference proteome</keyword>
<dbReference type="EMBL" id="CP012752">
    <property type="protein sequence ID" value="ALG06045.1"/>
    <property type="molecule type" value="Genomic_DNA"/>
</dbReference>
<evidence type="ECO:0000313" key="1">
    <source>
        <dbReference type="EMBL" id="ALG06045.1"/>
    </source>
</evidence>
<dbReference type="STRING" id="860235.AOZ06_03140"/>
<gene>
    <name evidence="1" type="ORF">AOZ06_03140</name>
</gene>
<dbReference type="AlphaFoldDB" id="A0A0N9HT49"/>
<dbReference type="KEGG" id="kphy:AOZ06_03140"/>
<dbReference type="Proteomes" id="UP000063699">
    <property type="component" value="Chromosome"/>
</dbReference>
<protein>
    <recommendedName>
        <fullName evidence="3">Asp23/Gls24 family envelope stress response protein</fullName>
    </recommendedName>
</protein>
<dbReference type="OrthoDB" id="4569527at2"/>
<dbReference type="RefSeq" id="WP_054288021.1">
    <property type="nucleotide sequence ID" value="NZ_CP012752.1"/>
</dbReference>
<accession>A0A0N9HT49</accession>
<organism evidence="1 2">
    <name type="scientific">Kibdelosporangium phytohabitans</name>
    <dbReference type="NCBI Taxonomy" id="860235"/>
    <lineage>
        <taxon>Bacteria</taxon>
        <taxon>Bacillati</taxon>
        <taxon>Actinomycetota</taxon>
        <taxon>Actinomycetes</taxon>
        <taxon>Pseudonocardiales</taxon>
        <taxon>Pseudonocardiaceae</taxon>
        <taxon>Kibdelosporangium</taxon>
    </lineage>
</organism>
<sequence length="107" mass="11545">MTTALPALVDRGRTTVADRVVSRVAQAAAAEDQDVVSAKTNARVNGTTTALEVRVGLRYPAPVGTATERLRGHLIERVEHLTGMSVSQVDISVTALTTDRKEHRRVQ</sequence>
<evidence type="ECO:0008006" key="3">
    <source>
        <dbReference type="Google" id="ProtNLM"/>
    </source>
</evidence>